<keyword evidence="3" id="KW-1185">Reference proteome</keyword>
<dbReference type="InterPro" id="IPR042259">
    <property type="entry name" value="Raco-like_middle_sf"/>
</dbReference>
<evidence type="ECO:0000259" key="1">
    <source>
        <dbReference type="PROSITE" id="PS51085"/>
    </source>
</evidence>
<reference evidence="2 3" key="1">
    <citation type="submission" date="2019-03" db="EMBL/GenBank/DDBJ databases">
        <title>Genomic Encyclopedia of Type Strains, Phase IV (KMG-IV): sequencing the most valuable type-strain genomes for metagenomic binning, comparative biology and taxonomic classification.</title>
        <authorList>
            <person name="Goeker M."/>
        </authorList>
    </citation>
    <scope>NUCLEOTIDE SEQUENCE [LARGE SCALE GENOMIC DNA]</scope>
    <source>
        <strain evidence="2 3">DSM 11170</strain>
    </source>
</reference>
<dbReference type="Pfam" id="PF17651">
    <property type="entry name" value="Raco_middle"/>
    <property type="match status" value="1"/>
</dbReference>
<protein>
    <submittedName>
        <fullName evidence="2">Uncharacterized 2Fe-2S/4Fe-4S cluster protein (DUF4445 family)</fullName>
    </submittedName>
</protein>
<dbReference type="InterPro" id="IPR041414">
    <property type="entry name" value="Raco-like_middle"/>
</dbReference>
<dbReference type="InterPro" id="IPR052911">
    <property type="entry name" value="Corrinoid_activation_enz"/>
</dbReference>
<dbReference type="EMBL" id="SLXT01000001">
    <property type="protein sequence ID" value="TCP68965.1"/>
    <property type="molecule type" value="Genomic_DNA"/>
</dbReference>
<accession>A0A4R2SCU5</accession>
<dbReference type="Proteomes" id="UP000294813">
    <property type="component" value="Unassembled WGS sequence"/>
</dbReference>
<gene>
    <name evidence="2" type="ORF">EDD73_101131</name>
</gene>
<evidence type="ECO:0000313" key="2">
    <source>
        <dbReference type="EMBL" id="TCP68965.1"/>
    </source>
</evidence>
<sequence>MARVTFLPGGTSIDVAAGTTILAAARQAGVLIESPCNCAGTCGKCRVQVDPAWHHRIRQAAHHDVTVDDQAKGTVLACVTEVLDDIEVFLPSSARQPAAMQIIGQGKALDVIADAAIRKRYDPLLQRTDVLALNRQTGEEECLGSETGNTVADLWGVVVDIGTTTLVVSLVSLHTGQETAKSSALNPQSLHAQDVLSRIKLAGEPQGLERLYAGLIGELHDLIGQVCRQSGVDRRQIYEVVFSGNTCMLHLATGQDPTSLGRYPYDPLERGGRVIEAQAHGLAIAPWGRIYLPPIISAYVGADITAGVVAAELASRVGTTLFVDIGTNGEMILARDGRLLATSTAAGPAFEGMNIACGMRAAAGAVERFTVEDDGTLSVETIGQAPAVGICGSGLIDLVGELVRHGVLQPTGRWADPGRTQLLPALAERLQPREGKTVFYVDGDVYLTQKDVRQVQLAKGAVRAGIEMMLKREGLTLADVDQVLIAGSFGYHLRARSLIDIGLLPADFAGKIEFVGNTALTGGQALLVHEPLRTTAQAWVDTVDVVELAHDPGFDRVFVESLNF</sequence>
<name>A0A4R2SCU5_9FIRM</name>
<comment type="caution">
    <text evidence="2">The sequence shown here is derived from an EMBL/GenBank/DDBJ whole genome shotgun (WGS) entry which is preliminary data.</text>
</comment>
<dbReference type="PANTHER" id="PTHR42895">
    <property type="entry name" value="IRON-SULFUR CLUSTER-BINDING PROTEIN-RELATED"/>
    <property type="match status" value="1"/>
</dbReference>
<dbReference type="OrthoDB" id="9810588at2"/>
<feature type="domain" description="2Fe-2S ferredoxin-type" evidence="1">
    <location>
        <begin position="2"/>
        <end position="94"/>
    </location>
</feature>
<dbReference type="Gene3D" id="3.10.20.30">
    <property type="match status" value="1"/>
</dbReference>
<dbReference type="InterPro" id="IPR001041">
    <property type="entry name" value="2Fe-2S_ferredoxin-type"/>
</dbReference>
<evidence type="ECO:0000313" key="3">
    <source>
        <dbReference type="Proteomes" id="UP000294813"/>
    </source>
</evidence>
<dbReference type="PANTHER" id="PTHR42895:SF2">
    <property type="entry name" value="IRON-SULFUR CLUSTER PROTEIN"/>
    <property type="match status" value="1"/>
</dbReference>
<dbReference type="SUPFAM" id="SSF54292">
    <property type="entry name" value="2Fe-2S ferredoxin-like"/>
    <property type="match status" value="1"/>
</dbReference>
<dbReference type="Gene3D" id="3.30.420.480">
    <property type="entry name" value="Domain of unknown function (DUF4445)"/>
    <property type="match status" value="1"/>
</dbReference>
<proteinExistence type="predicted"/>
<dbReference type="RefSeq" id="WP_131917755.1">
    <property type="nucleotide sequence ID" value="NZ_JAOQNU010000001.1"/>
</dbReference>
<dbReference type="GO" id="GO:0051536">
    <property type="term" value="F:iron-sulfur cluster binding"/>
    <property type="evidence" value="ECO:0007669"/>
    <property type="project" value="InterPro"/>
</dbReference>
<dbReference type="InterPro" id="IPR027980">
    <property type="entry name" value="RACo_C"/>
</dbReference>
<dbReference type="PROSITE" id="PS51085">
    <property type="entry name" value="2FE2S_FER_2"/>
    <property type="match status" value="1"/>
</dbReference>
<dbReference type="InterPro" id="IPR036010">
    <property type="entry name" value="2Fe-2S_ferredoxin-like_sf"/>
</dbReference>
<dbReference type="Pfam" id="PF00111">
    <property type="entry name" value="Fer2"/>
    <property type="match status" value="1"/>
</dbReference>
<dbReference type="InterPro" id="IPR012675">
    <property type="entry name" value="Beta-grasp_dom_sf"/>
</dbReference>
<dbReference type="AlphaFoldDB" id="A0A4R2SCU5"/>
<dbReference type="Pfam" id="PF14574">
    <property type="entry name" value="RACo_C_ter"/>
    <property type="match status" value="1"/>
</dbReference>
<dbReference type="CDD" id="cd00207">
    <property type="entry name" value="fer2"/>
    <property type="match status" value="1"/>
</dbReference>
<organism evidence="2 3">
    <name type="scientific">Heliophilum fasciatum</name>
    <dbReference type="NCBI Taxonomy" id="35700"/>
    <lineage>
        <taxon>Bacteria</taxon>
        <taxon>Bacillati</taxon>
        <taxon>Bacillota</taxon>
        <taxon>Clostridia</taxon>
        <taxon>Eubacteriales</taxon>
        <taxon>Heliobacteriaceae</taxon>
        <taxon>Heliophilum</taxon>
    </lineage>
</organism>